<comment type="caution">
    <text evidence="2">The sequence shown here is derived from an EMBL/GenBank/DDBJ whole genome shotgun (WGS) entry which is preliminary data.</text>
</comment>
<dbReference type="InterPro" id="IPR016040">
    <property type="entry name" value="NAD(P)-bd_dom"/>
</dbReference>
<protein>
    <submittedName>
        <fullName evidence="2">GDP-mannose 4,6-dehydratase</fullName>
        <ecNumber evidence="2">4.2.1.47</ecNumber>
    </submittedName>
</protein>
<dbReference type="EC" id="4.2.1.47" evidence="2"/>
<accession>A0ABW8BWK5</accession>
<dbReference type="Gene3D" id="3.90.25.10">
    <property type="entry name" value="UDP-galactose 4-epimerase, domain 1"/>
    <property type="match status" value="1"/>
</dbReference>
<evidence type="ECO:0000313" key="2">
    <source>
        <dbReference type="EMBL" id="MFI8751594.1"/>
    </source>
</evidence>
<dbReference type="Pfam" id="PF16363">
    <property type="entry name" value="GDP_Man_Dehyd"/>
    <property type="match status" value="1"/>
</dbReference>
<sequence length="328" mass="35254">MQCMLVTGASGFVGQHLLSALQQTWPTAQLHATTSQVASAQRRGLASPCGAVQWHALDVRDAASVTRLMKSTQPDAVIHLAAQSHVPTSFQRARYTWDVNLIGTLNVIESIKQACPKALLLNVGSSDMYGAAFRSGQKVTEATAFQPLNPYAASKASADLAVGQCAASDQLRAIRARPFNHTGPGQTDAFVLASFATQIALIESGQQPPVLQTGDLTAERDFLDVHDVCQAYIALLQLPANQQNGQAYNIASGRAVAIGELLKQLLSMSSVAIEHRLDPSRQRPSDIPTVQASTDAIQAATSWQPSIGQEAMLHRLLEECRQRQRQAP</sequence>
<dbReference type="PANTHER" id="PTHR43000">
    <property type="entry name" value="DTDP-D-GLUCOSE 4,6-DEHYDRATASE-RELATED"/>
    <property type="match status" value="1"/>
</dbReference>
<dbReference type="EMBL" id="JBITWC010000032">
    <property type="protein sequence ID" value="MFI8751594.1"/>
    <property type="molecule type" value="Genomic_DNA"/>
</dbReference>
<dbReference type="GO" id="GO:0008446">
    <property type="term" value="F:GDP-mannose 4,6-dehydratase activity"/>
    <property type="evidence" value="ECO:0007669"/>
    <property type="project" value="UniProtKB-EC"/>
</dbReference>
<organism evidence="2 3">
    <name type="scientific">Vreelandella lionensis</name>
    <dbReference type="NCBI Taxonomy" id="1144478"/>
    <lineage>
        <taxon>Bacteria</taxon>
        <taxon>Pseudomonadati</taxon>
        <taxon>Pseudomonadota</taxon>
        <taxon>Gammaproteobacteria</taxon>
        <taxon>Oceanospirillales</taxon>
        <taxon>Halomonadaceae</taxon>
        <taxon>Vreelandella</taxon>
    </lineage>
</organism>
<name>A0ABW8BWK5_9GAMM</name>
<keyword evidence="3" id="KW-1185">Reference proteome</keyword>
<dbReference type="InterPro" id="IPR036291">
    <property type="entry name" value="NAD(P)-bd_dom_sf"/>
</dbReference>
<dbReference type="SUPFAM" id="SSF51735">
    <property type="entry name" value="NAD(P)-binding Rossmann-fold domains"/>
    <property type="match status" value="1"/>
</dbReference>
<evidence type="ECO:0000259" key="1">
    <source>
        <dbReference type="Pfam" id="PF16363"/>
    </source>
</evidence>
<dbReference type="Gene3D" id="3.40.50.720">
    <property type="entry name" value="NAD(P)-binding Rossmann-like Domain"/>
    <property type="match status" value="1"/>
</dbReference>
<reference evidence="2 3" key="1">
    <citation type="submission" date="2024-10" db="EMBL/GenBank/DDBJ databases">
        <title>The Natural Products Discovery Center: Release of the First 8490 Sequenced Strains for Exploring Actinobacteria Biosynthetic Diversity.</title>
        <authorList>
            <person name="Kalkreuter E."/>
            <person name="Kautsar S.A."/>
            <person name="Yang D."/>
            <person name="Bader C.D."/>
            <person name="Teijaro C.N."/>
            <person name="Fluegel L."/>
            <person name="Davis C.M."/>
            <person name="Simpson J.R."/>
            <person name="Lauterbach L."/>
            <person name="Steele A.D."/>
            <person name="Gui C."/>
            <person name="Meng S."/>
            <person name="Li G."/>
            <person name="Viehrig K."/>
            <person name="Ye F."/>
            <person name="Su P."/>
            <person name="Kiefer A.F."/>
            <person name="Nichols A."/>
            <person name="Cepeda A.J."/>
            <person name="Yan W."/>
            <person name="Fan B."/>
            <person name="Jiang Y."/>
            <person name="Adhikari A."/>
            <person name="Zheng C.-J."/>
            <person name="Schuster L."/>
            <person name="Cowan T.M."/>
            <person name="Smanski M.J."/>
            <person name="Chevrette M.G."/>
            <person name="De Carvalho L.P.S."/>
            <person name="Shen B."/>
        </authorList>
    </citation>
    <scope>NUCLEOTIDE SEQUENCE [LARGE SCALE GENOMIC DNA]</scope>
    <source>
        <strain evidence="2 3">NPDC077409</strain>
    </source>
</reference>
<gene>
    <name evidence="2" type="ORF">ACIGG6_16525</name>
</gene>
<evidence type="ECO:0000313" key="3">
    <source>
        <dbReference type="Proteomes" id="UP001614338"/>
    </source>
</evidence>
<feature type="domain" description="NAD(P)-binding" evidence="1">
    <location>
        <begin position="5"/>
        <end position="314"/>
    </location>
</feature>
<keyword evidence="2" id="KW-0456">Lyase</keyword>
<dbReference type="RefSeq" id="WP_399845999.1">
    <property type="nucleotide sequence ID" value="NZ_JBITWC010000032.1"/>
</dbReference>
<dbReference type="Proteomes" id="UP001614338">
    <property type="component" value="Unassembled WGS sequence"/>
</dbReference>
<proteinExistence type="predicted"/>